<evidence type="ECO:0000259" key="7">
    <source>
        <dbReference type="PROSITE" id="PS50835"/>
    </source>
</evidence>
<feature type="domain" description="Ig-like" evidence="7">
    <location>
        <begin position="32"/>
        <end position="111"/>
    </location>
</feature>
<dbReference type="OMA" id="AAQIINY"/>
<dbReference type="Pfam" id="PF00047">
    <property type="entry name" value="ig"/>
    <property type="match status" value="1"/>
</dbReference>
<dbReference type="SUPFAM" id="SSF49265">
    <property type="entry name" value="Fibronectin type III"/>
    <property type="match status" value="3"/>
</dbReference>
<keyword evidence="5" id="KW-0472">Membrane</keyword>
<keyword evidence="10" id="KW-1185">Reference proteome</keyword>
<sequence>MIIRPLFGGFVVQLWVAVSVLVVFDKECEAIPELYFTVLPSSITVRRGESAVLPCAASGDQPINISWRRGREALPGRYGETQVLPNGSLALHFSEEEPACTKKGFQCCATNPNGTLCGPAVSVRSTEPPSKPVIIPSDVTVVQNGSIRLECQSTTPRPHPFLWEKDGEELGQDERYTLLPTGVLQITPAYPEDAGEYRCITGNPATLLTTSESSGVTVVAEPSVSEGQDETGSQGERDLILRQLEDVTMGTPVDLLVLECLAAGSWVDIQWSRNGPEPLPLGRSRFMGSKNLEMRDLTPEDSGVYACEATDTGTGETARRSATVQIVDYTAPHFTMRPISQTAPYFTTTRLSCSAEGNPPPQIHWYLNGEPIKTRLISQEVGSDNLVIWNVDREHAGIYQCVASNTAGTVQTSALLTVKVPLNIPDPPYNLTTYTIDSSQIMIKWQADEGVSLFSLHYYMEPDGEETQIVMAEEHSKTYTVKDLVPYTNYTFYMRAFTTKASGISDRVLGQTAEGVPSIAPEFSLISSHANTVVVQWEQITSIALSKGHISKYRICYQESGLPRVYTCREVGSSESNFTIRGLKPSTVYDIHMAASTSKGFGPESDVQSIRTTDNGNCSVPVMFPLVATVTLNETGIALSWAAQSEASEVPVLGFQLTFSRATHDEILSLLAESRGYVFSDLVPGEQYIMELIPYNECGTGPASTAIVAMPTITGSTYPPPENVRATSLSSTSIQLNWEPVQGVSRAYYKVVYFQNSDRRKDGSKDVYSTNTYVVLDDLKPFTIYALQVRIHQTGIVSQFSDLVYCRTQEDVPSAPVDFIAKPLDPHTVSMEWRPPLNPNGVIQAYNIMYLPYTQQADGQEDLHWNRTRKKGTVTSSTIRNLTSDTRYYFFLRACTSVGEGKPSTVLEVKTPRETNLDVNTGTSNNPDEPSATEKGLFIGILLGTLCIVFCTVLAGIRYKRYHNTHKKKMAARMSGHSGHNGRRVPVSRLSRSNSVEMAMTSFSPMLPGEVPTRQPNGQVHCESPLLSLRQPREFPAPETLSADEHGELPQVNKQQQQQQQNRHTLPSTSDSGVELPPMRHGLPACSTSLTESASEDGTGSSCRWTPLRESTSGDSGLIGDVEFSAETSPDFIEKVLREYNIGVQQV</sequence>
<evidence type="ECO:0000256" key="5">
    <source>
        <dbReference type="SAM" id="Phobius"/>
    </source>
</evidence>
<dbReference type="InterPro" id="IPR007110">
    <property type="entry name" value="Ig-like_dom"/>
</dbReference>
<dbReference type="InterPro" id="IPR036116">
    <property type="entry name" value="FN3_sf"/>
</dbReference>
<accession>A0A914BPL4</accession>
<feature type="chain" id="PRO_5036942262" evidence="6">
    <location>
        <begin position="31"/>
        <end position="1147"/>
    </location>
</feature>
<dbReference type="InterPro" id="IPR003599">
    <property type="entry name" value="Ig_sub"/>
</dbReference>
<dbReference type="PANTHER" id="PTHR44170">
    <property type="entry name" value="PROTEIN SIDEKICK"/>
    <property type="match status" value="1"/>
</dbReference>
<dbReference type="InterPro" id="IPR013151">
    <property type="entry name" value="Immunoglobulin_dom"/>
</dbReference>
<dbReference type="PROSITE" id="PS50853">
    <property type="entry name" value="FN3"/>
    <property type="match status" value="5"/>
</dbReference>
<keyword evidence="2" id="KW-1015">Disulfide bond</keyword>
<dbReference type="Proteomes" id="UP000887568">
    <property type="component" value="Unplaced"/>
</dbReference>
<evidence type="ECO:0000256" key="2">
    <source>
        <dbReference type="ARBA" id="ARBA00023157"/>
    </source>
</evidence>
<keyword evidence="6" id="KW-0732">Signal</keyword>
<keyword evidence="1" id="KW-0677">Repeat</keyword>
<dbReference type="InterPro" id="IPR003961">
    <property type="entry name" value="FN3_dom"/>
</dbReference>
<dbReference type="Pfam" id="PF00041">
    <property type="entry name" value="fn3"/>
    <property type="match status" value="5"/>
</dbReference>
<feature type="domain" description="Fibronectin type-III" evidence="8">
    <location>
        <begin position="815"/>
        <end position="914"/>
    </location>
</feature>
<evidence type="ECO:0000259" key="8">
    <source>
        <dbReference type="PROSITE" id="PS50853"/>
    </source>
</evidence>
<feature type="domain" description="Ig-like" evidence="7">
    <location>
        <begin position="332"/>
        <end position="417"/>
    </location>
</feature>
<dbReference type="SMART" id="SM00409">
    <property type="entry name" value="IG"/>
    <property type="match status" value="4"/>
</dbReference>
<feature type="signal peptide" evidence="6">
    <location>
        <begin position="1"/>
        <end position="30"/>
    </location>
</feature>
<keyword evidence="5" id="KW-1133">Transmembrane helix</keyword>
<dbReference type="RefSeq" id="XP_038077641.1">
    <property type="nucleotide sequence ID" value="XM_038221713.1"/>
</dbReference>
<keyword evidence="5" id="KW-0812">Transmembrane</keyword>
<evidence type="ECO:0000256" key="1">
    <source>
        <dbReference type="ARBA" id="ARBA00022737"/>
    </source>
</evidence>
<feature type="domain" description="Fibronectin type-III" evidence="8">
    <location>
        <begin position="720"/>
        <end position="811"/>
    </location>
</feature>
<dbReference type="GeneID" id="119745393"/>
<dbReference type="SMART" id="SM00408">
    <property type="entry name" value="IGc2"/>
    <property type="match status" value="4"/>
</dbReference>
<feature type="domain" description="Fibronectin type-III" evidence="8">
    <location>
        <begin position="621"/>
        <end position="717"/>
    </location>
</feature>
<feature type="domain" description="Fibronectin type-III" evidence="8">
    <location>
        <begin position="517"/>
        <end position="615"/>
    </location>
</feature>
<evidence type="ECO:0000256" key="4">
    <source>
        <dbReference type="SAM" id="MobiDB-lite"/>
    </source>
</evidence>
<name>A0A914BPL4_PATMI</name>
<dbReference type="InterPro" id="IPR036179">
    <property type="entry name" value="Ig-like_dom_sf"/>
</dbReference>
<dbReference type="PROSITE" id="PS50835">
    <property type="entry name" value="IG_LIKE"/>
    <property type="match status" value="4"/>
</dbReference>
<feature type="domain" description="Ig-like" evidence="7">
    <location>
        <begin position="222"/>
        <end position="323"/>
    </location>
</feature>
<dbReference type="Pfam" id="PF07679">
    <property type="entry name" value="I-set"/>
    <property type="match status" value="1"/>
</dbReference>
<evidence type="ECO:0000256" key="3">
    <source>
        <dbReference type="ARBA" id="ARBA00023319"/>
    </source>
</evidence>
<dbReference type="InterPro" id="IPR013783">
    <property type="entry name" value="Ig-like_fold"/>
</dbReference>
<evidence type="ECO:0000256" key="6">
    <source>
        <dbReference type="SAM" id="SignalP"/>
    </source>
</evidence>
<dbReference type="Gene3D" id="2.60.40.10">
    <property type="entry name" value="Immunoglobulins"/>
    <property type="match status" value="9"/>
</dbReference>
<dbReference type="AlphaFoldDB" id="A0A914BPL4"/>
<keyword evidence="3" id="KW-0393">Immunoglobulin domain</keyword>
<dbReference type="PANTHER" id="PTHR44170:SF29">
    <property type="entry name" value="NEOGENIN"/>
    <property type="match status" value="1"/>
</dbReference>
<dbReference type="Pfam" id="PF13927">
    <property type="entry name" value="Ig_3"/>
    <property type="match status" value="1"/>
</dbReference>
<protein>
    <submittedName>
        <fullName evidence="9">Uncharacterized protein</fullName>
    </submittedName>
</protein>
<feature type="domain" description="Ig-like" evidence="7">
    <location>
        <begin position="119"/>
        <end position="217"/>
    </location>
</feature>
<dbReference type="CDD" id="cd00063">
    <property type="entry name" value="FN3"/>
    <property type="match status" value="5"/>
</dbReference>
<reference evidence="9" key="1">
    <citation type="submission" date="2022-11" db="UniProtKB">
        <authorList>
            <consortium name="EnsemblMetazoa"/>
        </authorList>
    </citation>
    <scope>IDENTIFICATION</scope>
</reference>
<feature type="transmembrane region" description="Helical" evidence="5">
    <location>
        <begin position="937"/>
        <end position="959"/>
    </location>
</feature>
<dbReference type="FunFam" id="2.60.40.10:FF:000032">
    <property type="entry name" value="palladin isoform X1"/>
    <property type="match status" value="1"/>
</dbReference>
<proteinExistence type="predicted"/>
<dbReference type="EnsemblMetazoa" id="XM_038221713.1">
    <property type="protein sequence ID" value="XP_038077641.1"/>
    <property type="gene ID" value="LOC119745393"/>
</dbReference>
<organism evidence="9 10">
    <name type="scientific">Patiria miniata</name>
    <name type="common">Bat star</name>
    <name type="synonym">Asterina miniata</name>
    <dbReference type="NCBI Taxonomy" id="46514"/>
    <lineage>
        <taxon>Eukaryota</taxon>
        <taxon>Metazoa</taxon>
        <taxon>Echinodermata</taxon>
        <taxon>Eleutherozoa</taxon>
        <taxon>Asterozoa</taxon>
        <taxon>Asteroidea</taxon>
        <taxon>Valvatacea</taxon>
        <taxon>Valvatida</taxon>
        <taxon>Asterinidae</taxon>
        <taxon>Patiria</taxon>
    </lineage>
</organism>
<dbReference type="InterPro" id="IPR013098">
    <property type="entry name" value="Ig_I-set"/>
</dbReference>
<feature type="domain" description="Fibronectin type-III" evidence="8">
    <location>
        <begin position="427"/>
        <end position="515"/>
    </location>
</feature>
<feature type="compositionally biased region" description="Polar residues" evidence="4">
    <location>
        <begin position="1086"/>
        <end position="1115"/>
    </location>
</feature>
<dbReference type="GO" id="GO:0016020">
    <property type="term" value="C:membrane"/>
    <property type="evidence" value="ECO:0007669"/>
    <property type="project" value="UniProtKB-ARBA"/>
</dbReference>
<dbReference type="SMART" id="SM00060">
    <property type="entry name" value="FN3"/>
    <property type="match status" value="5"/>
</dbReference>
<dbReference type="InterPro" id="IPR003598">
    <property type="entry name" value="Ig_sub2"/>
</dbReference>
<dbReference type="SUPFAM" id="SSF48726">
    <property type="entry name" value="Immunoglobulin"/>
    <property type="match status" value="4"/>
</dbReference>
<feature type="region of interest" description="Disordered" evidence="4">
    <location>
        <begin position="1049"/>
        <end position="1121"/>
    </location>
</feature>
<feature type="compositionally biased region" description="Polar residues" evidence="4">
    <location>
        <begin position="1062"/>
        <end position="1072"/>
    </location>
</feature>
<dbReference type="OrthoDB" id="438268at2759"/>
<dbReference type="GO" id="GO:0098609">
    <property type="term" value="P:cell-cell adhesion"/>
    <property type="evidence" value="ECO:0007669"/>
    <property type="project" value="TreeGrafter"/>
</dbReference>
<evidence type="ECO:0000313" key="9">
    <source>
        <dbReference type="EnsemblMetazoa" id="XP_038077641.1"/>
    </source>
</evidence>
<evidence type="ECO:0000313" key="10">
    <source>
        <dbReference type="Proteomes" id="UP000887568"/>
    </source>
</evidence>